<gene>
    <name evidence="1" type="ordered locus">TMO_0041</name>
</gene>
<dbReference type="HOGENOM" id="CLU_3259165_0_0_5"/>
<organism evidence="1 2">
    <name type="scientific">Tistrella mobilis (strain KA081020-065)</name>
    <dbReference type="NCBI Taxonomy" id="1110502"/>
    <lineage>
        <taxon>Bacteria</taxon>
        <taxon>Pseudomonadati</taxon>
        <taxon>Pseudomonadota</taxon>
        <taxon>Alphaproteobacteria</taxon>
        <taxon>Geminicoccales</taxon>
        <taxon>Geminicoccaceae</taxon>
        <taxon>Tistrella</taxon>
    </lineage>
</organism>
<proteinExistence type="predicted"/>
<sequence length="42" mass="4226">MATHLGLVGAPRTAAIVAIAYLGPRGLEDLVGRLLAARKGGV</sequence>
<dbReference type="Proteomes" id="UP000005258">
    <property type="component" value="Chromosome"/>
</dbReference>
<evidence type="ECO:0000313" key="1">
    <source>
        <dbReference type="EMBL" id="AFK51880.1"/>
    </source>
</evidence>
<name>I3TGJ2_TISMK</name>
<keyword evidence="2" id="KW-1185">Reference proteome</keyword>
<dbReference type="STRING" id="1110502.TMO_0041"/>
<protein>
    <submittedName>
        <fullName evidence="1">Uncharacterized protein</fullName>
    </submittedName>
</protein>
<evidence type="ECO:0000313" key="2">
    <source>
        <dbReference type="Proteomes" id="UP000005258"/>
    </source>
</evidence>
<dbReference type="AlphaFoldDB" id="I3TGJ2"/>
<reference evidence="1 2" key="1">
    <citation type="journal article" date="2012" name="J. Am. Chem. Soc.">
        <title>Bacterial biosynthesis and maturation of the didemnin anti-cancer agents.</title>
        <authorList>
            <person name="Xu Y."/>
            <person name="Kersten R.D."/>
            <person name="Nam S.J."/>
            <person name="Lu L."/>
            <person name="Al-Suwailem A.M."/>
            <person name="Zheng H."/>
            <person name="Fenical W."/>
            <person name="Dorrestein P.C."/>
            <person name="Moore B.S."/>
            <person name="Qian P.Y."/>
        </authorList>
    </citation>
    <scope>NUCLEOTIDE SEQUENCE [LARGE SCALE GENOMIC DNA]</scope>
    <source>
        <strain evidence="1 2">KA081020-065</strain>
    </source>
</reference>
<dbReference type="KEGG" id="tmo:TMO_0041"/>
<accession>I3TGJ2</accession>
<dbReference type="EMBL" id="CP003236">
    <property type="protein sequence ID" value="AFK51880.1"/>
    <property type="molecule type" value="Genomic_DNA"/>
</dbReference>